<keyword evidence="6 8" id="KW-0645">Protease</keyword>
<evidence type="ECO:0000256" key="2">
    <source>
        <dbReference type="ARBA" id="ARBA00004496"/>
    </source>
</evidence>
<name>A0ABW0ENB6_9PSEU</name>
<dbReference type="InterPro" id="IPR005944">
    <property type="entry name" value="Pro_iminopeptidase"/>
</dbReference>
<dbReference type="InterPro" id="IPR002410">
    <property type="entry name" value="Peptidase_S33"/>
</dbReference>
<comment type="similarity">
    <text evidence="3 8 9">Belongs to the peptidase S33 family.</text>
</comment>
<dbReference type="InterPro" id="IPR029058">
    <property type="entry name" value="AB_hydrolase_fold"/>
</dbReference>
<evidence type="ECO:0000256" key="9">
    <source>
        <dbReference type="RuleBase" id="RU003421"/>
    </source>
</evidence>
<comment type="caution">
    <text evidence="11">The sequence shown here is derived from an EMBL/GenBank/DDBJ whole genome shotgun (WGS) entry which is preliminary data.</text>
</comment>
<evidence type="ECO:0000256" key="7">
    <source>
        <dbReference type="ARBA" id="ARBA00022801"/>
    </source>
</evidence>
<evidence type="ECO:0000256" key="8">
    <source>
        <dbReference type="PIRNR" id="PIRNR006431"/>
    </source>
</evidence>
<protein>
    <recommendedName>
        <fullName evidence="8 9">Proline iminopeptidase</fullName>
        <shortName evidence="8">PIP</shortName>
        <ecNumber evidence="8 9">3.4.11.5</ecNumber>
    </recommendedName>
    <alternativeName>
        <fullName evidence="8">Prolyl aminopeptidase</fullName>
    </alternativeName>
</protein>
<reference evidence="12" key="1">
    <citation type="journal article" date="2019" name="Int. J. Syst. Evol. Microbiol.">
        <title>The Global Catalogue of Microorganisms (GCM) 10K type strain sequencing project: providing services to taxonomists for standard genome sequencing and annotation.</title>
        <authorList>
            <consortium name="The Broad Institute Genomics Platform"/>
            <consortium name="The Broad Institute Genome Sequencing Center for Infectious Disease"/>
            <person name="Wu L."/>
            <person name="Ma J."/>
        </authorList>
    </citation>
    <scope>NUCLEOTIDE SEQUENCE [LARGE SCALE GENOMIC DNA]</scope>
    <source>
        <strain evidence="12">CCUG 59778</strain>
    </source>
</reference>
<gene>
    <name evidence="11" type="primary">pip</name>
    <name evidence="11" type="ORF">ACFPM7_10645</name>
</gene>
<dbReference type="NCBIfam" id="TIGR01249">
    <property type="entry name" value="pro_imino_pep_1"/>
    <property type="match status" value="1"/>
</dbReference>
<dbReference type="Pfam" id="PF00561">
    <property type="entry name" value="Abhydrolase_1"/>
    <property type="match status" value="1"/>
</dbReference>
<dbReference type="InterPro" id="IPR000073">
    <property type="entry name" value="AB_hydrolase_1"/>
</dbReference>
<dbReference type="GO" id="GO:0004177">
    <property type="term" value="F:aminopeptidase activity"/>
    <property type="evidence" value="ECO:0007669"/>
    <property type="project" value="UniProtKB-KW"/>
</dbReference>
<comment type="subcellular location">
    <subcellularLocation>
        <location evidence="2 8">Cytoplasm</location>
    </subcellularLocation>
</comment>
<evidence type="ECO:0000256" key="4">
    <source>
        <dbReference type="ARBA" id="ARBA00022438"/>
    </source>
</evidence>
<dbReference type="SUPFAM" id="SSF53474">
    <property type="entry name" value="alpha/beta-Hydrolases"/>
    <property type="match status" value="1"/>
</dbReference>
<dbReference type="PANTHER" id="PTHR43722">
    <property type="entry name" value="PROLINE IMINOPEPTIDASE"/>
    <property type="match status" value="1"/>
</dbReference>
<dbReference type="RefSeq" id="WP_378246563.1">
    <property type="nucleotide sequence ID" value="NZ_JBHSKF010000004.1"/>
</dbReference>
<evidence type="ECO:0000256" key="5">
    <source>
        <dbReference type="ARBA" id="ARBA00022490"/>
    </source>
</evidence>
<evidence type="ECO:0000256" key="6">
    <source>
        <dbReference type="ARBA" id="ARBA00022670"/>
    </source>
</evidence>
<sequence length="321" mass="35075">MLDVYPPIEPHETGMLDVGDGNRIYWEAVGNPDGKPLVYLHGGPGSGCSVGQRRWFDPEKFRAVLFDQRNCGRSTPSAADPATDLSTNTTQHLIADIEALREHLGIERWLVSGASWGATLAQAYAQAHPSRVTGMVLIAVTSTRLKELEWLYRGVGDFFPDRWPDFHAPVAAEVAADAPITEIIQAYSRLLADPDESVREAAARAWLRWEDTAVSLEPSGVKDAYSTRLDLQAVCFVRVCAHYFGNAGFLEDGVLVREAARLADIPAVLIHGRHDLSGPAITAWELAQKWTSARLEIIEDSGHTGSPASRHALLSALAEFA</sequence>
<evidence type="ECO:0000313" key="11">
    <source>
        <dbReference type="EMBL" id="MFC5287509.1"/>
    </source>
</evidence>
<evidence type="ECO:0000259" key="10">
    <source>
        <dbReference type="Pfam" id="PF00561"/>
    </source>
</evidence>
<organism evidence="11 12">
    <name type="scientific">Actinokineospora guangxiensis</name>
    <dbReference type="NCBI Taxonomy" id="1490288"/>
    <lineage>
        <taxon>Bacteria</taxon>
        <taxon>Bacillati</taxon>
        <taxon>Actinomycetota</taxon>
        <taxon>Actinomycetes</taxon>
        <taxon>Pseudonocardiales</taxon>
        <taxon>Pseudonocardiaceae</taxon>
        <taxon>Actinokineospora</taxon>
    </lineage>
</organism>
<evidence type="ECO:0000256" key="1">
    <source>
        <dbReference type="ARBA" id="ARBA00001585"/>
    </source>
</evidence>
<dbReference type="Proteomes" id="UP001596157">
    <property type="component" value="Unassembled WGS sequence"/>
</dbReference>
<keyword evidence="7 8" id="KW-0378">Hydrolase</keyword>
<dbReference type="PIRSF" id="PIRSF006431">
    <property type="entry name" value="Pept_S33"/>
    <property type="match status" value="1"/>
</dbReference>
<evidence type="ECO:0000313" key="12">
    <source>
        <dbReference type="Proteomes" id="UP001596157"/>
    </source>
</evidence>
<keyword evidence="5 8" id="KW-0963">Cytoplasm</keyword>
<dbReference type="PRINTS" id="PR00793">
    <property type="entry name" value="PROAMNOPTASE"/>
</dbReference>
<dbReference type="Gene3D" id="3.40.50.1820">
    <property type="entry name" value="alpha/beta hydrolase"/>
    <property type="match status" value="1"/>
</dbReference>
<dbReference type="EMBL" id="JBHSKF010000004">
    <property type="protein sequence ID" value="MFC5287509.1"/>
    <property type="molecule type" value="Genomic_DNA"/>
</dbReference>
<evidence type="ECO:0000256" key="3">
    <source>
        <dbReference type="ARBA" id="ARBA00010088"/>
    </source>
</evidence>
<proteinExistence type="inferred from homology"/>
<feature type="domain" description="AB hydrolase-1" evidence="10">
    <location>
        <begin position="35"/>
        <end position="304"/>
    </location>
</feature>
<dbReference type="EC" id="3.4.11.5" evidence="8 9"/>
<accession>A0ABW0ENB6</accession>
<comment type="catalytic activity">
    <reaction evidence="1 8 9">
        <text>Release of N-terminal proline from a peptide.</text>
        <dbReference type="EC" id="3.4.11.5"/>
    </reaction>
</comment>
<keyword evidence="12" id="KW-1185">Reference proteome</keyword>
<dbReference type="PANTHER" id="PTHR43722:SF1">
    <property type="entry name" value="PROLINE IMINOPEPTIDASE"/>
    <property type="match status" value="1"/>
</dbReference>
<keyword evidence="4 8" id="KW-0031">Aminopeptidase</keyword>